<evidence type="ECO:0000313" key="3">
    <source>
        <dbReference type="EMBL" id="KAG2174667.1"/>
    </source>
</evidence>
<keyword evidence="1" id="KW-0175">Coiled coil</keyword>
<dbReference type="InterPro" id="IPR040351">
    <property type="entry name" value="RAB3IL/RAB3IP/Sec2"/>
</dbReference>
<dbReference type="Gene3D" id="6.10.140.910">
    <property type="match status" value="1"/>
</dbReference>
<dbReference type="CDD" id="cd21044">
    <property type="entry name" value="Rab11BD_RAB3IP_like"/>
    <property type="match status" value="1"/>
</dbReference>
<dbReference type="GO" id="GO:0051286">
    <property type="term" value="C:cell tip"/>
    <property type="evidence" value="ECO:0007669"/>
    <property type="project" value="TreeGrafter"/>
</dbReference>
<comment type="caution">
    <text evidence="3">The sequence shown here is derived from an EMBL/GenBank/DDBJ whole genome shotgun (WGS) entry which is preliminary data.</text>
</comment>
<dbReference type="OrthoDB" id="5560525at2759"/>
<feature type="domain" description="GDP/GTP exchange factor Sec2 N-terminal" evidence="2">
    <location>
        <begin position="100"/>
        <end position="224"/>
    </location>
</feature>
<dbReference type="AlphaFoldDB" id="A0A8H7UAR8"/>
<dbReference type="GO" id="GO:0006887">
    <property type="term" value="P:exocytosis"/>
    <property type="evidence" value="ECO:0007669"/>
    <property type="project" value="TreeGrafter"/>
</dbReference>
<dbReference type="Pfam" id="PF25555">
    <property type="entry name" value="RAB3A-like_C"/>
    <property type="match status" value="1"/>
</dbReference>
<accession>A0A8H7UAR8</accession>
<evidence type="ECO:0000259" key="2">
    <source>
        <dbReference type="Pfam" id="PF06428"/>
    </source>
</evidence>
<dbReference type="PANTHER" id="PTHR14430:SF0">
    <property type="entry name" value="SEC2P DOMAIN-CONTAINING PROTEIN"/>
    <property type="match status" value="1"/>
</dbReference>
<protein>
    <recommendedName>
        <fullName evidence="2">GDP/GTP exchange factor Sec2 N-terminal domain-containing protein</fullName>
    </recommendedName>
</protein>
<dbReference type="Pfam" id="PF06428">
    <property type="entry name" value="Sec2p"/>
    <property type="match status" value="1"/>
</dbReference>
<dbReference type="PANTHER" id="PTHR14430">
    <property type="entry name" value="RABIN3-RELATED"/>
    <property type="match status" value="1"/>
</dbReference>
<evidence type="ECO:0000256" key="1">
    <source>
        <dbReference type="ARBA" id="ARBA00023054"/>
    </source>
</evidence>
<name>A0A8H7UAR8_9FUNG</name>
<sequence>MKTPSLTLLSPLNTVHPKVVVTDAYASKYSPTTVAERGIWKHEPETNLRRCSSSSIHTPVTPKPSQIHVATNKSDIKFTGPAGDLTYGTLYTPETTITNTVRELQRSLKESKDYTTSLETKLEHQTSAQQTLKQELFELNIKYTSELARADNIGHEKSKIELELEDLTATLFEQANEMVAHEKRISQALEADNWRLCKDLSAALGRLAEETMQLTELKDKFSKQDTDWRQRRLPYPTSPTMSHRVEIEQKSNVNETDRSRIKIPLPSHLPDINVNSKPYQDFVHFLTHCKITPTKFQYSLPYIKRSQIEDVEPCLWFGEHAPVTCKKILQAIMRQSCFIEEYKSSIEIERSMASTWLSLRKEEENDRCQLCLSKSTVTFRFRLSEKCDWIYVDGACRQKLVAVCNYYAFIRNILGGLYTSQIPQSLYQENLMLKAKMFQARVGMKIHQSAETSVISTKK</sequence>
<evidence type="ECO:0000313" key="4">
    <source>
        <dbReference type="Proteomes" id="UP000612746"/>
    </source>
</evidence>
<dbReference type="Proteomes" id="UP000612746">
    <property type="component" value="Unassembled WGS sequence"/>
</dbReference>
<dbReference type="GO" id="GO:0005085">
    <property type="term" value="F:guanyl-nucleotide exchange factor activity"/>
    <property type="evidence" value="ECO:0007669"/>
    <property type="project" value="InterPro"/>
</dbReference>
<proteinExistence type="predicted"/>
<reference evidence="3" key="1">
    <citation type="submission" date="2020-12" db="EMBL/GenBank/DDBJ databases">
        <title>Metabolic potential, ecology and presence of endohyphal bacteria is reflected in genomic diversity of Mucoromycotina.</title>
        <authorList>
            <person name="Muszewska A."/>
            <person name="Okrasinska A."/>
            <person name="Steczkiewicz K."/>
            <person name="Drgas O."/>
            <person name="Orlowska M."/>
            <person name="Perlinska-Lenart U."/>
            <person name="Aleksandrzak-Piekarczyk T."/>
            <person name="Szatraj K."/>
            <person name="Zielenkiewicz U."/>
            <person name="Pilsyk S."/>
            <person name="Malc E."/>
            <person name="Mieczkowski P."/>
            <person name="Kruszewska J.S."/>
            <person name="Biernat P."/>
            <person name="Pawlowska J."/>
        </authorList>
    </citation>
    <scope>NUCLEOTIDE SEQUENCE</scope>
    <source>
        <strain evidence="3">WA0000051536</strain>
    </source>
</reference>
<gene>
    <name evidence="3" type="ORF">INT44_006931</name>
</gene>
<dbReference type="EMBL" id="JAEPRA010000016">
    <property type="protein sequence ID" value="KAG2174667.1"/>
    <property type="molecule type" value="Genomic_DNA"/>
</dbReference>
<dbReference type="InterPro" id="IPR009449">
    <property type="entry name" value="Sec2_N"/>
</dbReference>
<dbReference type="SUPFAM" id="SSF144284">
    <property type="entry name" value="Sec2 N-terminal region"/>
    <property type="match status" value="1"/>
</dbReference>
<dbReference type="GO" id="GO:0070319">
    <property type="term" value="C:Golgi to plasma membrane transport vesicle"/>
    <property type="evidence" value="ECO:0007669"/>
    <property type="project" value="TreeGrafter"/>
</dbReference>
<organism evidence="3 4">
    <name type="scientific">Umbelopsis vinacea</name>
    <dbReference type="NCBI Taxonomy" id="44442"/>
    <lineage>
        <taxon>Eukaryota</taxon>
        <taxon>Fungi</taxon>
        <taxon>Fungi incertae sedis</taxon>
        <taxon>Mucoromycota</taxon>
        <taxon>Mucoromycotina</taxon>
        <taxon>Umbelopsidomycetes</taxon>
        <taxon>Umbelopsidales</taxon>
        <taxon>Umbelopsidaceae</taxon>
        <taxon>Umbelopsis</taxon>
    </lineage>
</organism>
<keyword evidence="4" id="KW-1185">Reference proteome</keyword>